<reference evidence="10" key="1">
    <citation type="submission" date="2016-10" db="EMBL/GenBank/DDBJ databases">
        <authorList>
            <person name="Varghese N."/>
            <person name="Submissions S."/>
        </authorList>
    </citation>
    <scope>NUCLEOTIDE SEQUENCE [LARGE SCALE GENOMIC DNA]</scope>
    <source>
        <strain evidence="10">LMG 26383,CCUG 61248,R- 45681</strain>
    </source>
</reference>
<dbReference type="PANTHER" id="PTHR32057:SF14">
    <property type="entry name" value="PROTEIN ADENYLYLTRANSFERASE SELO, MITOCHONDRIAL"/>
    <property type="match status" value="1"/>
</dbReference>
<feature type="binding site" evidence="8">
    <location>
        <position position="90"/>
    </location>
    <ligand>
        <name>ATP</name>
        <dbReference type="ChEBI" id="CHEBI:30616"/>
    </ligand>
</feature>
<dbReference type="OrthoDB" id="9776281at2"/>
<feature type="binding site" evidence="8">
    <location>
        <position position="122"/>
    </location>
    <ligand>
        <name>ATP</name>
        <dbReference type="ChEBI" id="CHEBI:30616"/>
    </ligand>
</feature>
<comment type="catalytic activity">
    <reaction evidence="8">
        <text>L-seryl-[protein] + ATP = 3-O-(5'-adenylyl)-L-seryl-[protein] + diphosphate</text>
        <dbReference type="Rhea" id="RHEA:58120"/>
        <dbReference type="Rhea" id="RHEA-COMP:9863"/>
        <dbReference type="Rhea" id="RHEA-COMP:15073"/>
        <dbReference type="ChEBI" id="CHEBI:29999"/>
        <dbReference type="ChEBI" id="CHEBI:30616"/>
        <dbReference type="ChEBI" id="CHEBI:33019"/>
        <dbReference type="ChEBI" id="CHEBI:142516"/>
        <dbReference type="EC" id="2.7.7.108"/>
    </reaction>
</comment>
<organism evidence="9 10">
    <name type="scientific">Bosea lupini</name>
    <dbReference type="NCBI Taxonomy" id="1036779"/>
    <lineage>
        <taxon>Bacteria</taxon>
        <taxon>Pseudomonadati</taxon>
        <taxon>Pseudomonadota</taxon>
        <taxon>Alphaproteobacteria</taxon>
        <taxon>Hyphomicrobiales</taxon>
        <taxon>Boseaceae</taxon>
        <taxon>Bosea</taxon>
    </lineage>
</organism>
<dbReference type="NCBIfam" id="NF000658">
    <property type="entry name" value="PRK00029.1"/>
    <property type="match status" value="1"/>
</dbReference>
<evidence type="ECO:0000256" key="5">
    <source>
        <dbReference type="ARBA" id="ARBA00022741"/>
    </source>
</evidence>
<keyword evidence="7 8" id="KW-0460">Magnesium</keyword>
<feature type="binding site" evidence="8">
    <location>
        <position position="258"/>
    </location>
    <ligand>
        <name>Mg(2+)</name>
        <dbReference type="ChEBI" id="CHEBI:18420"/>
    </ligand>
</feature>
<dbReference type="EC" id="2.7.7.108" evidence="8"/>
<dbReference type="EC" id="2.7.7.-" evidence="8"/>
<dbReference type="RefSeq" id="WP_091833216.1">
    <property type="nucleotide sequence ID" value="NZ_FOAN01000003.1"/>
</dbReference>
<sequence>MSPIAFDNSYARLPERFYATVAPTPVAAPRLIRLNTPLALDLGLDPDWLEGPEGVAMLAGNDVPVGAASIATAYAGHQFGGFSPQLGDGRAILLGELVDRRGRRRDLQLKGSGPTPFSRRGDGRAALGPVLREYIVSEAMAALGIPTTRALAAVLTGEAVRRETALPGAVLTRIASSHIRIGTFQFFAARGDVEALRLLADHVIERHYPDCAGDGRYLALFEAVVAAQAALVAQWMTIGFIHGVMNTDNMSIAGETIDYGPCAFMDIYHPTTVFSSIDEHGRYAFGNQPPIARWNLARLAEALLPLLADDPDRAVAIAQEALGRFDPQFQQNLIAGFRRKLGLATEEADDVELIKALLETMQRGEADFTLVFRRLSEAAGRADGAQACRGLFADPAAFDAWDERWRRRLSREPASANERQGAMLGTNPLFIPRNHLVEAAIQAAVERDDFAPFETLIDVLSRPFDAQPGREDHARPPAAHERVIATFCGT</sequence>
<feature type="binding site" evidence="8">
    <location>
        <position position="258"/>
    </location>
    <ligand>
        <name>ATP</name>
        <dbReference type="ChEBI" id="CHEBI:30616"/>
    </ligand>
</feature>
<evidence type="ECO:0000313" key="9">
    <source>
        <dbReference type="EMBL" id="SEL26928.1"/>
    </source>
</evidence>
<evidence type="ECO:0000256" key="8">
    <source>
        <dbReference type="HAMAP-Rule" id="MF_00692"/>
    </source>
</evidence>
<comment type="catalytic activity">
    <reaction evidence="8">
        <text>L-tyrosyl-[protein] + ATP = O-(5'-adenylyl)-L-tyrosyl-[protein] + diphosphate</text>
        <dbReference type="Rhea" id="RHEA:54288"/>
        <dbReference type="Rhea" id="RHEA-COMP:10136"/>
        <dbReference type="Rhea" id="RHEA-COMP:13846"/>
        <dbReference type="ChEBI" id="CHEBI:30616"/>
        <dbReference type="ChEBI" id="CHEBI:33019"/>
        <dbReference type="ChEBI" id="CHEBI:46858"/>
        <dbReference type="ChEBI" id="CHEBI:83624"/>
        <dbReference type="EC" id="2.7.7.108"/>
    </reaction>
</comment>
<evidence type="ECO:0000256" key="1">
    <source>
        <dbReference type="ARBA" id="ARBA00009747"/>
    </source>
</evidence>
<protein>
    <recommendedName>
        <fullName evidence="8">Protein nucleotidyltransferase YdiU</fullName>
        <ecNumber evidence="8">2.7.7.-</ecNumber>
    </recommendedName>
    <alternativeName>
        <fullName evidence="8">Protein adenylyltransferase YdiU</fullName>
        <ecNumber evidence="8">2.7.7.108</ecNumber>
    </alternativeName>
    <alternativeName>
        <fullName evidence="8">Protein uridylyltransferase YdiU</fullName>
        <ecNumber evidence="8">2.7.7.-</ecNumber>
    </alternativeName>
</protein>
<comment type="function">
    <text evidence="8">Nucleotidyltransferase involved in the post-translational modification of proteins. It can catalyze the addition of adenosine monophosphate (AMP) or uridine monophosphate (UMP) to a protein, resulting in modifications known as AMPylation and UMPylation.</text>
</comment>
<keyword evidence="5 8" id="KW-0547">Nucleotide-binding</keyword>
<dbReference type="EMBL" id="FOAN01000003">
    <property type="protein sequence ID" value="SEL26928.1"/>
    <property type="molecule type" value="Genomic_DNA"/>
</dbReference>
<keyword evidence="6 8" id="KW-0067">ATP-binding</keyword>
<dbReference type="GO" id="GO:0000287">
    <property type="term" value="F:magnesium ion binding"/>
    <property type="evidence" value="ECO:0007669"/>
    <property type="project" value="UniProtKB-UniRule"/>
</dbReference>
<feature type="binding site" evidence="8">
    <location>
        <position position="249"/>
    </location>
    <ligand>
        <name>Mg(2+)</name>
        <dbReference type="ChEBI" id="CHEBI:18420"/>
    </ligand>
</feature>
<keyword evidence="2 8" id="KW-0808">Transferase</keyword>
<proteinExistence type="inferred from homology"/>
<name>A0A1H7NV83_9HYPH</name>
<keyword evidence="8" id="KW-0464">Manganese</keyword>
<dbReference type="GO" id="GO:0070733">
    <property type="term" value="F:AMPylase activity"/>
    <property type="evidence" value="ECO:0007669"/>
    <property type="project" value="UniProtKB-EC"/>
</dbReference>
<feature type="binding site" evidence="8">
    <location>
        <position position="110"/>
    </location>
    <ligand>
        <name>ATP</name>
        <dbReference type="ChEBI" id="CHEBI:30616"/>
    </ligand>
</feature>
<feature type="binding site" evidence="8">
    <location>
        <position position="123"/>
    </location>
    <ligand>
        <name>ATP</name>
        <dbReference type="ChEBI" id="CHEBI:30616"/>
    </ligand>
</feature>
<evidence type="ECO:0000313" key="10">
    <source>
        <dbReference type="Proteomes" id="UP000199664"/>
    </source>
</evidence>
<feature type="binding site" evidence="8">
    <location>
        <position position="180"/>
    </location>
    <ligand>
        <name>ATP</name>
        <dbReference type="ChEBI" id="CHEBI:30616"/>
    </ligand>
</feature>
<comment type="catalytic activity">
    <reaction evidence="8">
        <text>L-seryl-[protein] + UTP = O-(5'-uridylyl)-L-seryl-[protein] + diphosphate</text>
        <dbReference type="Rhea" id="RHEA:64604"/>
        <dbReference type="Rhea" id="RHEA-COMP:9863"/>
        <dbReference type="Rhea" id="RHEA-COMP:16635"/>
        <dbReference type="ChEBI" id="CHEBI:29999"/>
        <dbReference type="ChEBI" id="CHEBI:33019"/>
        <dbReference type="ChEBI" id="CHEBI:46398"/>
        <dbReference type="ChEBI" id="CHEBI:156051"/>
    </reaction>
</comment>
<dbReference type="InterPro" id="IPR003846">
    <property type="entry name" value="SelO"/>
</dbReference>
<dbReference type="PANTHER" id="PTHR32057">
    <property type="entry name" value="PROTEIN ADENYLYLTRANSFERASE SELO, MITOCHONDRIAL"/>
    <property type="match status" value="1"/>
</dbReference>
<comment type="catalytic activity">
    <reaction evidence="8">
        <text>L-tyrosyl-[protein] + UTP = O-(5'-uridylyl)-L-tyrosyl-[protein] + diphosphate</text>
        <dbReference type="Rhea" id="RHEA:83887"/>
        <dbReference type="Rhea" id="RHEA-COMP:10136"/>
        <dbReference type="Rhea" id="RHEA-COMP:20238"/>
        <dbReference type="ChEBI" id="CHEBI:33019"/>
        <dbReference type="ChEBI" id="CHEBI:46398"/>
        <dbReference type="ChEBI" id="CHEBI:46858"/>
        <dbReference type="ChEBI" id="CHEBI:90602"/>
    </reaction>
</comment>
<dbReference type="Proteomes" id="UP000199664">
    <property type="component" value="Unassembled WGS sequence"/>
</dbReference>
<feature type="binding site" evidence="8">
    <location>
        <position position="89"/>
    </location>
    <ligand>
        <name>ATP</name>
        <dbReference type="ChEBI" id="CHEBI:30616"/>
    </ligand>
</feature>
<dbReference type="HAMAP" id="MF_00692">
    <property type="entry name" value="SelO"/>
    <property type="match status" value="1"/>
</dbReference>
<comment type="catalytic activity">
    <reaction evidence="8">
        <text>L-threonyl-[protein] + ATP = 3-O-(5'-adenylyl)-L-threonyl-[protein] + diphosphate</text>
        <dbReference type="Rhea" id="RHEA:54292"/>
        <dbReference type="Rhea" id="RHEA-COMP:11060"/>
        <dbReference type="Rhea" id="RHEA-COMP:13847"/>
        <dbReference type="ChEBI" id="CHEBI:30013"/>
        <dbReference type="ChEBI" id="CHEBI:30616"/>
        <dbReference type="ChEBI" id="CHEBI:33019"/>
        <dbReference type="ChEBI" id="CHEBI:138113"/>
        <dbReference type="EC" id="2.7.7.108"/>
    </reaction>
</comment>
<comment type="catalytic activity">
    <reaction evidence="8">
        <text>L-histidyl-[protein] + UTP = N(tele)-(5'-uridylyl)-L-histidyl-[protein] + diphosphate</text>
        <dbReference type="Rhea" id="RHEA:83891"/>
        <dbReference type="Rhea" id="RHEA-COMP:9745"/>
        <dbReference type="Rhea" id="RHEA-COMP:20239"/>
        <dbReference type="ChEBI" id="CHEBI:29979"/>
        <dbReference type="ChEBI" id="CHEBI:33019"/>
        <dbReference type="ChEBI" id="CHEBI:46398"/>
        <dbReference type="ChEBI" id="CHEBI:233474"/>
    </reaction>
</comment>
<dbReference type="AlphaFoldDB" id="A0A1H7NV83"/>
<feature type="binding site" evidence="8">
    <location>
        <position position="173"/>
    </location>
    <ligand>
        <name>ATP</name>
        <dbReference type="ChEBI" id="CHEBI:30616"/>
    </ligand>
</feature>
<keyword evidence="10" id="KW-1185">Reference proteome</keyword>
<evidence type="ECO:0000256" key="7">
    <source>
        <dbReference type="ARBA" id="ARBA00022842"/>
    </source>
</evidence>
<comment type="similarity">
    <text evidence="1 8">Belongs to the SELO family.</text>
</comment>
<evidence type="ECO:0000256" key="2">
    <source>
        <dbReference type="ARBA" id="ARBA00022679"/>
    </source>
</evidence>
<gene>
    <name evidence="8" type="primary">ydiU</name>
    <name evidence="8" type="synonym">selO</name>
    <name evidence="9" type="ORF">SAMN04515666_103260</name>
</gene>
<dbReference type="Pfam" id="PF02696">
    <property type="entry name" value="SelO"/>
    <property type="match status" value="1"/>
</dbReference>
<accession>A0A1H7NV83</accession>
<dbReference type="STRING" id="1036779.SAMN04515666_103260"/>
<evidence type="ECO:0000256" key="3">
    <source>
        <dbReference type="ARBA" id="ARBA00022695"/>
    </source>
</evidence>
<keyword evidence="3 8" id="KW-0548">Nucleotidyltransferase</keyword>
<dbReference type="GO" id="GO:0005524">
    <property type="term" value="F:ATP binding"/>
    <property type="evidence" value="ECO:0007669"/>
    <property type="project" value="UniProtKB-UniRule"/>
</dbReference>
<comment type="cofactor">
    <cofactor evidence="8">
        <name>Mg(2+)</name>
        <dbReference type="ChEBI" id="CHEBI:18420"/>
    </cofactor>
    <cofactor evidence="8">
        <name>Mn(2+)</name>
        <dbReference type="ChEBI" id="CHEBI:29035"/>
    </cofactor>
</comment>
<feature type="active site" description="Proton acceptor" evidence="8">
    <location>
        <position position="248"/>
    </location>
</feature>
<evidence type="ECO:0000256" key="4">
    <source>
        <dbReference type="ARBA" id="ARBA00022723"/>
    </source>
</evidence>
<dbReference type="GO" id="GO:0030145">
    <property type="term" value="F:manganese ion binding"/>
    <property type="evidence" value="ECO:0007669"/>
    <property type="project" value="UniProtKB-UniRule"/>
</dbReference>
<keyword evidence="4 8" id="KW-0479">Metal-binding</keyword>
<evidence type="ECO:0000256" key="6">
    <source>
        <dbReference type="ARBA" id="ARBA00022840"/>
    </source>
</evidence>
<feature type="binding site" evidence="8">
    <location>
        <position position="87"/>
    </location>
    <ligand>
        <name>ATP</name>
        <dbReference type="ChEBI" id="CHEBI:30616"/>
    </ligand>
</feature>